<dbReference type="EMBL" id="BK015988">
    <property type="protein sequence ID" value="DAF88558.1"/>
    <property type="molecule type" value="Genomic_DNA"/>
</dbReference>
<reference evidence="1" key="1">
    <citation type="journal article" date="2021" name="Proc. Natl. Acad. Sci. U.S.A.">
        <title>A Catalog of Tens of Thousands of Viruses from Human Metagenomes Reveals Hidden Associations with Chronic Diseases.</title>
        <authorList>
            <person name="Tisza M.J."/>
            <person name="Buck C.B."/>
        </authorList>
    </citation>
    <scope>NUCLEOTIDE SEQUENCE</scope>
    <source>
        <strain evidence="1">Ctqzz19</strain>
    </source>
</reference>
<name>A0A8S5U2B7_9CAUD</name>
<accession>A0A8S5U2B7</accession>
<organism evidence="1">
    <name type="scientific">Siphoviridae sp. ctqzz19</name>
    <dbReference type="NCBI Taxonomy" id="2825682"/>
    <lineage>
        <taxon>Viruses</taxon>
        <taxon>Duplodnaviria</taxon>
        <taxon>Heunggongvirae</taxon>
        <taxon>Uroviricota</taxon>
        <taxon>Caudoviricetes</taxon>
    </lineage>
</organism>
<evidence type="ECO:0000313" key="1">
    <source>
        <dbReference type="EMBL" id="DAF88558.1"/>
    </source>
</evidence>
<sequence length="203" mass="21559">MNVFDLFAKISLDTSEYKEKLSEVESKTSAIGSAVGTGLKATAAAVGTTVIAAGGAIAKLTKSAVDNYAEYEQLAGGVSTLFGTNGKTLAEYAQSVGQTVDQVKGKYNELVQANDIVMKHAQDAWKTNQMSANEYLNTTMEFSASLIQSMGGDTKAAADKADLAISDMTDNVNKMGSTMRSVQDAYRGFSKQNYTMLDNLKLG</sequence>
<proteinExistence type="predicted"/>
<protein>
    <submittedName>
        <fullName evidence="1">Tail tape measure protein</fullName>
    </submittedName>
</protein>